<organism evidence="2">
    <name type="scientific">marine metagenome</name>
    <dbReference type="NCBI Taxonomy" id="408172"/>
    <lineage>
        <taxon>unclassified sequences</taxon>
        <taxon>metagenomes</taxon>
        <taxon>ecological metagenomes</taxon>
    </lineage>
</organism>
<gene>
    <name evidence="2" type="ORF">METZ01_LOCUS475194</name>
</gene>
<name>A0A383BR82_9ZZZZ</name>
<reference evidence="2" key="1">
    <citation type="submission" date="2018-05" db="EMBL/GenBank/DDBJ databases">
        <authorList>
            <person name="Lanie J.A."/>
            <person name="Ng W.-L."/>
            <person name="Kazmierczak K.M."/>
            <person name="Andrzejewski T.M."/>
            <person name="Davidsen T.M."/>
            <person name="Wayne K.J."/>
            <person name="Tettelin H."/>
            <person name="Glass J.I."/>
            <person name="Rusch D."/>
            <person name="Podicherti R."/>
            <person name="Tsui H.-C.T."/>
            <person name="Winkler M.E."/>
        </authorList>
    </citation>
    <scope>NUCLEOTIDE SEQUENCE</scope>
</reference>
<evidence type="ECO:0000259" key="1">
    <source>
        <dbReference type="Pfam" id="PF12697"/>
    </source>
</evidence>
<dbReference type="SUPFAM" id="SSF53474">
    <property type="entry name" value="alpha/beta-Hydrolases"/>
    <property type="match status" value="1"/>
</dbReference>
<dbReference type="EMBL" id="UINC01202505">
    <property type="protein sequence ID" value="SVE22340.1"/>
    <property type="molecule type" value="Genomic_DNA"/>
</dbReference>
<dbReference type="InterPro" id="IPR000073">
    <property type="entry name" value="AB_hydrolase_1"/>
</dbReference>
<dbReference type="AlphaFoldDB" id="A0A383BR82"/>
<dbReference type="Gene3D" id="3.40.50.1820">
    <property type="entry name" value="alpha/beta hydrolase"/>
    <property type="match status" value="1"/>
</dbReference>
<accession>A0A383BR82</accession>
<sequence length="144" mass="15907">RLVLIAPVGLFDEANPLGDIWALRDSEVPAMFSSQPEKFAEALSCPENEDEVEWRILQTRAREAAARMLWPIGDTGLAKRLHRITAPTLLLWGDADRGVPPAYANQFADLITGPCEIKIIDGSGHRVDFDAAEQTAKTILSFLH</sequence>
<dbReference type="InterPro" id="IPR029058">
    <property type="entry name" value="AB_hydrolase_fold"/>
</dbReference>
<protein>
    <recommendedName>
        <fullName evidence="1">AB hydrolase-1 domain-containing protein</fullName>
    </recommendedName>
</protein>
<dbReference type="Pfam" id="PF12697">
    <property type="entry name" value="Abhydrolase_6"/>
    <property type="match status" value="1"/>
</dbReference>
<feature type="domain" description="AB hydrolase-1" evidence="1">
    <location>
        <begin position="4"/>
        <end position="137"/>
    </location>
</feature>
<evidence type="ECO:0000313" key="2">
    <source>
        <dbReference type="EMBL" id="SVE22340.1"/>
    </source>
</evidence>
<feature type="non-terminal residue" evidence="2">
    <location>
        <position position="1"/>
    </location>
</feature>
<proteinExistence type="predicted"/>